<dbReference type="Pfam" id="PF00575">
    <property type="entry name" value="S1"/>
    <property type="match status" value="1"/>
</dbReference>
<dbReference type="GO" id="GO:0006412">
    <property type="term" value="P:translation"/>
    <property type="evidence" value="ECO:0007669"/>
    <property type="project" value="TreeGrafter"/>
</dbReference>
<organism evidence="5 6">
    <name type="scientific">Elliptochloris bilobata</name>
    <dbReference type="NCBI Taxonomy" id="381761"/>
    <lineage>
        <taxon>Eukaryota</taxon>
        <taxon>Viridiplantae</taxon>
        <taxon>Chlorophyta</taxon>
        <taxon>core chlorophytes</taxon>
        <taxon>Trebouxiophyceae</taxon>
        <taxon>Trebouxiophyceae incertae sedis</taxon>
        <taxon>Elliptochloris clade</taxon>
        <taxon>Elliptochloris</taxon>
    </lineage>
</organism>
<name>A0AAW1SDL2_9CHLO</name>
<keyword evidence="2" id="KW-0689">Ribosomal protein</keyword>
<gene>
    <name evidence="5" type="ORF">WJX81_001927</name>
</gene>
<dbReference type="InterPro" id="IPR003029">
    <property type="entry name" value="S1_domain"/>
</dbReference>
<dbReference type="Proteomes" id="UP001445335">
    <property type="component" value="Unassembled WGS sequence"/>
</dbReference>
<dbReference type="PROSITE" id="PS50126">
    <property type="entry name" value="S1"/>
    <property type="match status" value="1"/>
</dbReference>
<keyword evidence="6" id="KW-1185">Reference proteome</keyword>
<dbReference type="GO" id="GO:0003735">
    <property type="term" value="F:structural constituent of ribosome"/>
    <property type="evidence" value="ECO:0007669"/>
    <property type="project" value="TreeGrafter"/>
</dbReference>
<comment type="similarity">
    <text evidence="1">Belongs to the bacterial ribosomal protein bS1 family.</text>
</comment>
<dbReference type="Gene3D" id="2.40.50.140">
    <property type="entry name" value="Nucleic acid-binding proteins"/>
    <property type="match status" value="1"/>
</dbReference>
<reference evidence="5 6" key="1">
    <citation type="journal article" date="2024" name="Nat. Commun.">
        <title>Phylogenomics reveals the evolutionary origins of lichenization in chlorophyte algae.</title>
        <authorList>
            <person name="Puginier C."/>
            <person name="Libourel C."/>
            <person name="Otte J."/>
            <person name="Skaloud P."/>
            <person name="Haon M."/>
            <person name="Grisel S."/>
            <person name="Petersen M."/>
            <person name="Berrin J.G."/>
            <person name="Delaux P.M."/>
            <person name="Dal Grande F."/>
            <person name="Keller J."/>
        </authorList>
    </citation>
    <scope>NUCLEOTIDE SEQUENCE [LARGE SCALE GENOMIC DNA]</scope>
    <source>
        <strain evidence="5 6">SAG 245.80</strain>
    </source>
</reference>
<evidence type="ECO:0000313" key="6">
    <source>
        <dbReference type="Proteomes" id="UP001445335"/>
    </source>
</evidence>
<dbReference type="SMART" id="SM00316">
    <property type="entry name" value="S1"/>
    <property type="match status" value="2"/>
</dbReference>
<evidence type="ECO:0000259" key="4">
    <source>
        <dbReference type="PROSITE" id="PS50126"/>
    </source>
</evidence>
<dbReference type="PANTHER" id="PTHR10724">
    <property type="entry name" value="30S RIBOSOMAL PROTEIN S1"/>
    <property type="match status" value="1"/>
</dbReference>
<dbReference type="PANTHER" id="PTHR10724:SF7">
    <property type="entry name" value="SMALL RIBOSOMAL SUBUNIT PROTEIN BS1C"/>
    <property type="match status" value="1"/>
</dbReference>
<dbReference type="InterPro" id="IPR012340">
    <property type="entry name" value="NA-bd_OB-fold"/>
</dbReference>
<proteinExistence type="inferred from homology"/>
<dbReference type="GO" id="GO:0009570">
    <property type="term" value="C:chloroplast stroma"/>
    <property type="evidence" value="ECO:0007669"/>
    <property type="project" value="TreeGrafter"/>
</dbReference>
<protein>
    <recommendedName>
        <fullName evidence="4">S1 motif domain-containing protein</fullName>
    </recommendedName>
</protein>
<comment type="caution">
    <text evidence="5">The sequence shown here is derived from an EMBL/GenBank/DDBJ whole genome shotgun (WGS) entry which is preliminary data.</text>
</comment>
<accession>A0AAW1SDL2</accession>
<evidence type="ECO:0000256" key="3">
    <source>
        <dbReference type="ARBA" id="ARBA00023274"/>
    </source>
</evidence>
<dbReference type="AlphaFoldDB" id="A0AAW1SDL2"/>
<keyword evidence="3" id="KW-0687">Ribonucleoprotein</keyword>
<dbReference type="GO" id="GO:0005840">
    <property type="term" value="C:ribosome"/>
    <property type="evidence" value="ECO:0007669"/>
    <property type="project" value="UniProtKB-KW"/>
</dbReference>
<sequence>MVSAAAEERTDAEQASTSPLERCTEPFFQLGDTVTARIIWANEKGARAELLQDRRLVGYIPVREMPYVVRKDVAEDTGHWSKDACLPVGLVREYEVVAVPDEMEYHGRGPMLSARRIDLNLLWRRADQILQTCLADKEVVRMKITEANTGGLLTTLESLPAFIPYSHVPKPFGSKLTSEEMAREYKDKEVIVSVAEVVPLHRKLMLSVTLGEHNLQLRSLEVGALVWGTVRRIEPFGLFLGLDKLKMSALLHISNMSRAHVADPADTFAIGERVRAIVVGMNPDGTRVSISTAELEPEDGDMLVDKEKVYAAADEQAKLFRDHLNQVEEEGAQEGESLEW</sequence>
<evidence type="ECO:0000256" key="1">
    <source>
        <dbReference type="ARBA" id="ARBA00006767"/>
    </source>
</evidence>
<feature type="domain" description="S1 motif" evidence="4">
    <location>
        <begin position="223"/>
        <end position="293"/>
    </location>
</feature>
<dbReference type="EMBL" id="JALJOU010000005">
    <property type="protein sequence ID" value="KAK9843671.1"/>
    <property type="molecule type" value="Genomic_DNA"/>
</dbReference>
<dbReference type="GO" id="GO:1990904">
    <property type="term" value="C:ribonucleoprotein complex"/>
    <property type="evidence" value="ECO:0007669"/>
    <property type="project" value="UniProtKB-KW"/>
</dbReference>
<evidence type="ECO:0000256" key="2">
    <source>
        <dbReference type="ARBA" id="ARBA00022980"/>
    </source>
</evidence>
<dbReference type="GO" id="GO:0003729">
    <property type="term" value="F:mRNA binding"/>
    <property type="evidence" value="ECO:0007669"/>
    <property type="project" value="TreeGrafter"/>
</dbReference>
<dbReference type="SUPFAM" id="SSF50249">
    <property type="entry name" value="Nucleic acid-binding proteins"/>
    <property type="match status" value="1"/>
</dbReference>
<evidence type="ECO:0000313" key="5">
    <source>
        <dbReference type="EMBL" id="KAK9843671.1"/>
    </source>
</evidence>
<dbReference type="InterPro" id="IPR050437">
    <property type="entry name" value="Ribos_protein_bS1-like"/>
</dbReference>